<dbReference type="PROSITE" id="PS50835">
    <property type="entry name" value="IG_LIKE"/>
    <property type="match status" value="1"/>
</dbReference>
<dbReference type="OMA" id="ERVSITH"/>
<keyword evidence="6" id="KW-1185">Reference proteome</keyword>
<evidence type="ECO:0000313" key="5">
    <source>
        <dbReference type="EnsemblMetazoa" id="SMAR014816-PA"/>
    </source>
</evidence>
<sequence length="105" mass="12198">MASILPEFMETVSNKTVPIGREAILSCVVNHLGKHKVAWVKVDTQTILTIHNHVITRNYRITLTHSDHRYWHLHINNVQESDRGYYMCQINTVPMRSVQGYLEVV</sequence>
<evidence type="ECO:0000313" key="6">
    <source>
        <dbReference type="Proteomes" id="UP000014500"/>
    </source>
</evidence>
<name>T1JLT6_STRMM</name>
<evidence type="ECO:0000256" key="3">
    <source>
        <dbReference type="ARBA" id="ARBA00023319"/>
    </source>
</evidence>
<organism evidence="5 6">
    <name type="scientific">Strigamia maritima</name>
    <name type="common">European centipede</name>
    <name type="synonym">Geophilus maritimus</name>
    <dbReference type="NCBI Taxonomy" id="126957"/>
    <lineage>
        <taxon>Eukaryota</taxon>
        <taxon>Metazoa</taxon>
        <taxon>Ecdysozoa</taxon>
        <taxon>Arthropoda</taxon>
        <taxon>Myriapoda</taxon>
        <taxon>Chilopoda</taxon>
        <taxon>Pleurostigmophora</taxon>
        <taxon>Geophilomorpha</taxon>
        <taxon>Linotaeniidae</taxon>
        <taxon>Strigamia</taxon>
    </lineage>
</organism>
<protein>
    <recommendedName>
        <fullName evidence="4">Ig-like domain-containing protein</fullName>
    </recommendedName>
</protein>
<dbReference type="GO" id="GO:0043005">
    <property type="term" value="C:neuron projection"/>
    <property type="evidence" value="ECO:0007669"/>
    <property type="project" value="TreeGrafter"/>
</dbReference>
<dbReference type="InterPro" id="IPR051170">
    <property type="entry name" value="Neural/epithelial_adhesion"/>
</dbReference>
<dbReference type="PhylomeDB" id="T1JLT6"/>
<dbReference type="InterPro" id="IPR003599">
    <property type="entry name" value="Ig_sub"/>
</dbReference>
<dbReference type="AlphaFoldDB" id="T1JLT6"/>
<dbReference type="EnsemblMetazoa" id="SMAR014816-RA">
    <property type="protein sequence ID" value="SMAR014816-PA"/>
    <property type="gene ID" value="SMAR014816"/>
</dbReference>
<reference evidence="6" key="1">
    <citation type="submission" date="2011-05" db="EMBL/GenBank/DDBJ databases">
        <authorList>
            <person name="Richards S.R."/>
            <person name="Qu J."/>
            <person name="Jiang H."/>
            <person name="Jhangiani S.N."/>
            <person name="Agravi P."/>
            <person name="Goodspeed R."/>
            <person name="Gross S."/>
            <person name="Mandapat C."/>
            <person name="Jackson L."/>
            <person name="Mathew T."/>
            <person name="Pu L."/>
            <person name="Thornton R."/>
            <person name="Saada N."/>
            <person name="Wilczek-Boney K.B."/>
            <person name="Lee S."/>
            <person name="Kovar C."/>
            <person name="Wu Y."/>
            <person name="Scherer S.E."/>
            <person name="Worley K.C."/>
            <person name="Muzny D.M."/>
            <person name="Gibbs R."/>
        </authorList>
    </citation>
    <scope>NUCLEOTIDE SEQUENCE</scope>
    <source>
        <strain evidence="6">Brora</strain>
    </source>
</reference>
<dbReference type="PANTHER" id="PTHR12231:SF253">
    <property type="entry name" value="DPR-INTERACTING PROTEIN ETA, ISOFORM B-RELATED"/>
    <property type="match status" value="1"/>
</dbReference>
<keyword evidence="3" id="KW-0393">Immunoglobulin domain</keyword>
<keyword evidence="2" id="KW-1015">Disulfide bond</keyword>
<evidence type="ECO:0000256" key="1">
    <source>
        <dbReference type="ARBA" id="ARBA00022737"/>
    </source>
</evidence>
<dbReference type="InterPro" id="IPR013098">
    <property type="entry name" value="Ig_I-set"/>
</dbReference>
<dbReference type="EMBL" id="JH431915">
    <property type="status" value="NOT_ANNOTATED_CDS"/>
    <property type="molecule type" value="Genomic_DNA"/>
</dbReference>
<dbReference type="HOGENOM" id="CLU_130762_1_0_1"/>
<evidence type="ECO:0000259" key="4">
    <source>
        <dbReference type="PROSITE" id="PS50835"/>
    </source>
</evidence>
<keyword evidence="1" id="KW-0677">Repeat</keyword>
<dbReference type="STRING" id="126957.T1JLT6"/>
<evidence type="ECO:0000256" key="2">
    <source>
        <dbReference type="ARBA" id="ARBA00023157"/>
    </source>
</evidence>
<dbReference type="InterPro" id="IPR036179">
    <property type="entry name" value="Ig-like_dom_sf"/>
</dbReference>
<dbReference type="Gene3D" id="2.60.40.10">
    <property type="entry name" value="Immunoglobulins"/>
    <property type="match status" value="1"/>
</dbReference>
<dbReference type="SMART" id="SM00409">
    <property type="entry name" value="IG"/>
    <property type="match status" value="1"/>
</dbReference>
<dbReference type="Pfam" id="PF07679">
    <property type="entry name" value="I-set"/>
    <property type="match status" value="1"/>
</dbReference>
<reference evidence="5" key="2">
    <citation type="submission" date="2015-02" db="UniProtKB">
        <authorList>
            <consortium name="EnsemblMetazoa"/>
        </authorList>
    </citation>
    <scope>IDENTIFICATION</scope>
</reference>
<dbReference type="InterPro" id="IPR013783">
    <property type="entry name" value="Ig-like_fold"/>
</dbReference>
<dbReference type="PANTHER" id="PTHR12231">
    <property type="entry name" value="CTX-RELATED TYPE I TRANSMEMBRANE PROTEIN"/>
    <property type="match status" value="1"/>
</dbReference>
<accession>T1JLT6</accession>
<dbReference type="eggNOG" id="KOG3510">
    <property type="taxonomic scope" value="Eukaryota"/>
</dbReference>
<dbReference type="InterPro" id="IPR007110">
    <property type="entry name" value="Ig-like_dom"/>
</dbReference>
<dbReference type="Proteomes" id="UP000014500">
    <property type="component" value="Unassembled WGS sequence"/>
</dbReference>
<feature type="domain" description="Ig-like" evidence="4">
    <location>
        <begin position="6"/>
        <end position="99"/>
    </location>
</feature>
<proteinExistence type="predicted"/>
<dbReference type="SUPFAM" id="SSF48726">
    <property type="entry name" value="Immunoglobulin"/>
    <property type="match status" value="1"/>
</dbReference>